<dbReference type="SMART" id="SM00052">
    <property type="entry name" value="EAL"/>
    <property type="match status" value="1"/>
</dbReference>
<gene>
    <name evidence="7" type="ORF">CRN52_08575</name>
</gene>
<dbReference type="InterPro" id="IPR029787">
    <property type="entry name" value="Nucleotide_cyclase"/>
</dbReference>
<dbReference type="SUPFAM" id="SSF141868">
    <property type="entry name" value="EAL domain-like"/>
    <property type="match status" value="1"/>
</dbReference>
<dbReference type="InterPro" id="IPR043128">
    <property type="entry name" value="Rev_trsase/Diguanyl_cyclase"/>
</dbReference>
<dbReference type="Gene3D" id="3.30.450.20">
    <property type="entry name" value="PAS domain"/>
    <property type="match status" value="2"/>
</dbReference>
<reference evidence="7 8" key="1">
    <citation type="journal article" date="2018" name="Front. Microbiol.">
        <title>Phylogeny of Vibrio vulnificus from the Analysis of the Core-Genome: Implications for Intra-Species Taxonomy.</title>
        <authorList>
            <person name="Roig F.J."/>
            <person name="Gonzalez-Candelas F."/>
            <person name="Sanjuan E."/>
            <person name="Fouz B."/>
            <person name="Feil E.J."/>
            <person name="Llorens C."/>
            <person name="Baker-Austin C."/>
            <person name="Oliver J.D."/>
            <person name="Danin-Poleg Y."/>
            <person name="Gibas C.J."/>
            <person name="Kashi Y."/>
            <person name="Gulig P.A."/>
            <person name="Morrison S.S."/>
            <person name="Amaro C."/>
        </authorList>
    </citation>
    <scope>NUCLEOTIDE SEQUENCE [LARGE SCALE GENOMIC DNA]</scope>
    <source>
        <strain evidence="7 8">CECT4608</strain>
    </source>
</reference>
<keyword evidence="2" id="KW-0732">Signal</keyword>
<dbReference type="InterPro" id="IPR035965">
    <property type="entry name" value="PAS-like_dom_sf"/>
</dbReference>
<proteinExistence type="predicted"/>
<dbReference type="NCBIfam" id="TIGR00229">
    <property type="entry name" value="sensory_box"/>
    <property type="match status" value="1"/>
</dbReference>
<evidence type="ECO:0000256" key="2">
    <source>
        <dbReference type="SAM" id="SignalP"/>
    </source>
</evidence>
<evidence type="ECO:0000259" key="3">
    <source>
        <dbReference type="PROSITE" id="PS50112"/>
    </source>
</evidence>
<dbReference type="PROSITE" id="PS50883">
    <property type="entry name" value="EAL"/>
    <property type="match status" value="1"/>
</dbReference>
<name>A0A2S3R4J6_VIBVL</name>
<feature type="transmembrane region" description="Helical" evidence="1">
    <location>
        <begin position="332"/>
        <end position="351"/>
    </location>
</feature>
<dbReference type="Pfam" id="PF00990">
    <property type="entry name" value="GGDEF"/>
    <property type="match status" value="1"/>
</dbReference>
<dbReference type="CDD" id="cd00130">
    <property type="entry name" value="PAS"/>
    <property type="match status" value="1"/>
</dbReference>
<dbReference type="InterPro" id="IPR035919">
    <property type="entry name" value="EAL_sf"/>
</dbReference>
<evidence type="ECO:0000256" key="1">
    <source>
        <dbReference type="SAM" id="Phobius"/>
    </source>
</evidence>
<dbReference type="PROSITE" id="PS50113">
    <property type="entry name" value="PAC"/>
    <property type="match status" value="1"/>
</dbReference>
<organism evidence="7 8">
    <name type="scientific">Vibrio vulnificus</name>
    <dbReference type="NCBI Taxonomy" id="672"/>
    <lineage>
        <taxon>Bacteria</taxon>
        <taxon>Pseudomonadati</taxon>
        <taxon>Pseudomonadota</taxon>
        <taxon>Gammaproteobacteria</taxon>
        <taxon>Vibrionales</taxon>
        <taxon>Vibrionaceae</taxon>
        <taxon>Vibrio</taxon>
    </lineage>
</organism>
<feature type="domain" description="PAC" evidence="4">
    <location>
        <begin position="436"/>
        <end position="488"/>
    </location>
</feature>
<dbReference type="InterPro" id="IPR052155">
    <property type="entry name" value="Biofilm_reg_signaling"/>
</dbReference>
<dbReference type="InterPro" id="IPR001633">
    <property type="entry name" value="EAL_dom"/>
</dbReference>
<dbReference type="Gene3D" id="3.20.20.450">
    <property type="entry name" value="EAL domain"/>
    <property type="match status" value="1"/>
</dbReference>
<evidence type="ECO:0000259" key="6">
    <source>
        <dbReference type="PROSITE" id="PS50887"/>
    </source>
</evidence>
<feature type="domain" description="EAL" evidence="5">
    <location>
        <begin position="787"/>
        <end position="1042"/>
    </location>
</feature>
<dbReference type="Gene3D" id="3.30.70.270">
    <property type="match status" value="1"/>
</dbReference>
<evidence type="ECO:0000259" key="5">
    <source>
        <dbReference type="PROSITE" id="PS50883"/>
    </source>
</evidence>
<dbReference type="InterPro" id="IPR000700">
    <property type="entry name" value="PAS-assoc_C"/>
</dbReference>
<evidence type="ECO:0000313" key="7">
    <source>
        <dbReference type="EMBL" id="POB48606.1"/>
    </source>
</evidence>
<feature type="domain" description="PAS" evidence="3">
    <location>
        <begin position="489"/>
        <end position="533"/>
    </location>
</feature>
<evidence type="ECO:0000313" key="8">
    <source>
        <dbReference type="Proteomes" id="UP000237466"/>
    </source>
</evidence>
<keyword evidence="1" id="KW-1133">Transmembrane helix</keyword>
<comment type="caution">
    <text evidence="7">The sequence shown here is derived from an EMBL/GenBank/DDBJ whole genome shotgun (WGS) entry which is preliminary data.</text>
</comment>
<dbReference type="EMBL" id="PDGH01000074">
    <property type="protein sequence ID" value="POB48606.1"/>
    <property type="molecule type" value="Genomic_DNA"/>
</dbReference>
<dbReference type="CDD" id="cd01949">
    <property type="entry name" value="GGDEF"/>
    <property type="match status" value="1"/>
</dbReference>
<dbReference type="Proteomes" id="UP000237466">
    <property type="component" value="Unassembled WGS sequence"/>
</dbReference>
<dbReference type="InterPro" id="IPR000160">
    <property type="entry name" value="GGDEF_dom"/>
</dbReference>
<dbReference type="PROSITE" id="PS50887">
    <property type="entry name" value="GGDEF"/>
    <property type="match status" value="1"/>
</dbReference>
<feature type="domain" description="GGDEF" evidence="6">
    <location>
        <begin position="643"/>
        <end position="776"/>
    </location>
</feature>
<dbReference type="SUPFAM" id="SSF55073">
    <property type="entry name" value="Nucleotide cyclase"/>
    <property type="match status" value="1"/>
</dbReference>
<dbReference type="PANTHER" id="PTHR44757:SF4">
    <property type="entry name" value="DIGUANYLATE CYCLASE DGCE-RELATED"/>
    <property type="match status" value="1"/>
</dbReference>
<dbReference type="SMART" id="SM00267">
    <property type="entry name" value="GGDEF"/>
    <property type="match status" value="1"/>
</dbReference>
<accession>A0A2S3R4J6</accession>
<dbReference type="SMART" id="SM00091">
    <property type="entry name" value="PAS"/>
    <property type="match status" value="2"/>
</dbReference>
<keyword evidence="1" id="KW-0812">Transmembrane</keyword>
<evidence type="ECO:0000259" key="4">
    <source>
        <dbReference type="PROSITE" id="PS50113"/>
    </source>
</evidence>
<dbReference type="AlphaFoldDB" id="A0A2S3R4J6"/>
<dbReference type="Pfam" id="PF00563">
    <property type="entry name" value="EAL"/>
    <property type="match status" value="1"/>
</dbReference>
<dbReference type="Pfam" id="PF13426">
    <property type="entry name" value="PAS_9"/>
    <property type="match status" value="1"/>
</dbReference>
<feature type="signal peptide" evidence="2">
    <location>
        <begin position="1"/>
        <end position="18"/>
    </location>
</feature>
<dbReference type="PANTHER" id="PTHR44757">
    <property type="entry name" value="DIGUANYLATE CYCLASE DGCP"/>
    <property type="match status" value="1"/>
</dbReference>
<dbReference type="NCBIfam" id="TIGR00254">
    <property type="entry name" value="GGDEF"/>
    <property type="match status" value="1"/>
</dbReference>
<dbReference type="InterPro" id="IPR000014">
    <property type="entry name" value="PAS"/>
</dbReference>
<dbReference type="SUPFAM" id="SSF55785">
    <property type="entry name" value="PYP-like sensor domain (PAS domain)"/>
    <property type="match status" value="2"/>
</dbReference>
<protein>
    <submittedName>
        <fullName evidence="7">GGDEF domain-containing protein</fullName>
    </submittedName>
</protein>
<keyword evidence="1" id="KW-0472">Membrane</keyword>
<dbReference type="CDD" id="cd01948">
    <property type="entry name" value="EAL"/>
    <property type="match status" value="1"/>
</dbReference>
<sequence length="1048" mass="119017">MRFCFSMLIMLCSFWASAHEKNILVVHSYHQGFFWTDSFQLGLAQTLGERDIALRVLYLDTKRNQSASFLNQLYFLYKTKVEQERFDAIVVSDNVALQLMQRLAEPLAGTPVIFGGINNYTPEMHAGLNATGVIEDIDLLSNVSLIERLQPQAQQIFVVTDHSITGVALRAQVDKFLSRYPEYQQKVQHLVPNTVAELIERVQTLDLDSAVLFWAYYRDADGTLSDDDDWQELNRVSRAPIYMVHDLGLGHGAVGGVIQSGYKQGFATGEVLNQVLDSPASPLPKVKVVEPDIKLDYQAVARWKLGVEGEPASVLVNKPEPFSVRYAQEIRLYSAVFVMLVLVIVLLVYYLRRIQQSETLARESQSMLESIFDQSLQYIGILDRNGCLVSSNAQLQELLFFQGVPLDRPLWQHQHWEDASASRLADYFSATEAQLSTFEAEIWSRNLGAMMLEVSLKPLHSVGEQRGQYLFEARDITSRKLMEEKLYKRESNLRNYYEQQPVMMVTLDKNNRIQQVNRFAQQLLGYQPLEMLGHLLQEFYCDAQAMTPRQMLLQPTPALQGVWRREIEYRHQDGSAVWIRENIRPLTESGQILIVGEDISHNKQLARQLEYQAKYDLLTDTFNRNQFDIELKRALREVESHRRVHAMLYIDLDQLKVLNDTAGHDAGDGAIQFCASMLEEVLPHTAILARLGGDEFAVLLKDSNEHTAIGVAKTIIATLSSQPFIWEKVQINLTCSIGIRMIDHTAESPQMVHAQADTACHAAKEQGRNRFKLFSLDSEELQRRQQEMESVNLVHDALANDRLELFAQRIIPLSKECDKMHFEILTRIRDKQGEYLSPAIFMPASERYNIAHLIDEQVVTKTLDWLEARPDALHQLGRCSINLSGHSMGNPEFMAFLLDRLTNSVIPCHKLCLEITETAAMKNVALAMDFFAQVKALGCLIALDDFGSGLSSFGYLKQLPVDVVKIDGIFVQDMHRNESDHIMVRAINELAQQMGKQTVAEFVENSEIIALLTELGVDYAQGYVIGYPTPLAELVAQWQDEFTSRSGS</sequence>
<feature type="chain" id="PRO_5015509137" evidence="2">
    <location>
        <begin position="19"/>
        <end position="1048"/>
    </location>
</feature>
<dbReference type="PROSITE" id="PS50112">
    <property type="entry name" value="PAS"/>
    <property type="match status" value="1"/>
</dbReference>